<dbReference type="PROSITE" id="PS51257">
    <property type="entry name" value="PROKAR_LIPOPROTEIN"/>
    <property type="match status" value="1"/>
</dbReference>
<evidence type="ECO:0000313" key="2">
    <source>
        <dbReference type="EMBL" id="SMD14263.1"/>
    </source>
</evidence>
<sequence>MKLIYILVLGVVLITSCNKKIELEGGTPDFTVKLQKAIIKVNEEAVFLFEGNAGIVSFFSGEVGSDYNFRKERILTTEDLRMSFTSAISTGGTQVNQLSIMASTDFNGNYSSFANIQSANWQNITSRFTLGTNATFVNSTEKNIYDLIVPGKPLYIAYKYLTKPQATAGVARPWLIRAFALNSTTNQGNVPVADMFNSGFVIVDQNPETAPAASSVNTTTITMLGNEFTAENDPQTENWAVSKAIYAEKIDKGPDRPIPIKGNSDRQLKTFNYVYKTKGVFKVYFIGSNINVYDNKTIIRELEVTVED</sequence>
<organism evidence="2 3">
    <name type="scientific">Pedobacter nyackensis</name>
    <dbReference type="NCBI Taxonomy" id="475255"/>
    <lineage>
        <taxon>Bacteria</taxon>
        <taxon>Pseudomonadati</taxon>
        <taxon>Bacteroidota</taxon>
        <taxon>Sphingobacteriia</taxon>
        <taxon>Sphingobacteriales</taxon>
        <taxon>Sphingobacteriaceae</taxon>
        <taxon>Pedobacter</taxon>
    </lineage>
</organism>
<evidence type="ECO:0000259" key="1">
    <source>
        <dbReference type="Pfam" id="PF16409"/>
    </source>
</evidence>
<gene>
    <name evidence="2" type="ORF">SAMN04488101_11757</name>
</gene>
<reference evidence="2 3" key="1">
    <citation type="submission" date="2017-04" db="EMBL/GenBank/DDBJ databases">
        <authorList>
            <person name="Afonso C.L."/>
            <person name="Miller P.J."/>
            <person name="Scott M.A."/>
            <person name="Spackman E."/>
            <person name="Goraichik I."/>
            <person name="Dimitrov K.M."/>
            <person name="Suarez D.L."/>
            <person name="Swayne D.E."/>
        </authorList>
    </citation>
    <scope>NUCLEOTIDE SEQUENCE [LARGE SCALE GENOMIC DNA]</scope>
    <source>
        <strain evidence="2 3">DSM 19625</strain>
    </source>
</reference>
<dbReference type="AlphaFoldDB" id="A0A1W2EX27"/>
<accession>A0A1W2EX27</accession>
<name>A0A1W2EX27_9SPHI</name>
<dbReference type="RefSeq" id="WP_159452721.1">
    <property type="nucleotide sequence ID" value="NZ_FWYB01000017.1"/>
</dbReference>
<keyword evidence="3" id="KW-1185">Reference proteome</keyword>
<dbReference type="OrthoDB" id="1082472at2"/>
<feature type="domain" description="DUF5017" evidence="1">
    <location>
        <begin position="16"/>
        <end position="198"/>
    </location>
</feature>
<protein>
    <recommendedName>
        <fullName evidence="1">DUF5017 domain-containing protein</fullName>
    </recommendedName>
</protein>
<evidence type="ECO:0000313" key="3">
    <source>
        <dbReference type="Proteomes" id="UP000192678"/>
    </source>
</evidence>
<dbReference type="Pfam" id="PF16409">
    <property type="entry name" value="DUF5017"/>
    <property type="match status" value="1"/>
</dbReference>
<dbReference type="EMBL" id="FWYB01000017">
    <property type="protein sequence ID" value="SMD14263.1"/>
    <property type="molecule type" value="Genomic_DNA"/>
</dbReference>
<dbReference type="Proteomes" id="UP000192678">
    <property type="component" value="Unassembled WGS sequence"/>
</dbReference>
<proteinExistence type="predicted"/>
<dbReference type="STRING" id="475255.SAMN04488101_11757"/>
<dbReference type="InterPro" id="IPR032185">
    <property type="entry name" value="DUF5017"/>
</dbReference>